<evidence type="ECO:0000259" key="6">
    <source>
        <dbReference type="Pfam" id="PF16656"/>
    </source>
</evidence>
<dbReference type="InterPro" id="IPR015914">
    <property type="entry name" value="PAPs_N"/>
</dbReference>
<dbReference type="Gene3D" id="3.60.21.10">
    <property type="match status" value="1"/>
</dbReference>
<dbReference type="Pfam" id="PF14008">
    <property type="entry name" value="Metallophos_C"/>
    <property type="match status" value="1"/>
</dbReference>
<dbReference type="InterPro" id="IPR008963">
    <property type="entry name" value="Purple_acid_Pase-like_N"/>
</dbReference>
<comment type="catalytic activity">
    <reaction evidence="3">
        <text>a phosphate monoester + H2O = an alcohol + phosphate</text>
        <dbReference type="Rhea" id="RHEA:15017"/>
        <dbReference type="ChEBI" id="CHEBI:15377"/>
        <dbReference type="ChEBI" id="CHEBI:30879"/>
        <dbReference type="ChEBI" id="CHEBI:43474"/>
        <dbReference type="ChEBI" id="CHEBI:67140"/>
        <dbReference type="EC" id="3.1.3.2"/>
    </reaction>
</comment>
<dbReference type="InterPro" id="IPR029052">
    <property type="entry name" value="Metallo-depent_PP-like"/>
</dbReference>
<evidence type="ECO:0000256" key="1">
    <source>
        <dbReference type="ARBA" id="ARBA00022729"/>
    </source>
</evidence>
<comment type="caution">
    <text evidence="7">The sequence shown here is derived from an EMBL/GenBank/DDBJ whole genome shotgun (WGS) entry which is preliminary data.</text>
</comment>
<dbReference type="OrthoDB" id="45007at2759"/>
<keyword evidence="2" id="KW-0325">Glycoprotein</keyword>
<dbReference type="EC" id="3.1.3.2" evidence="3"/>
<dbReference type="Pfam" id="PF16656">
    <property type="entry name" value="Pur_ac_phosph_N"/>
    <property type="match status" value="1"/>
</dbReference>
<dbReference type="Pfam" id="PF00149">
    <property type="entry name" value="Metallophos"/>
    <property type="match status" value="1"/>
</dbReference>
<dbReference type="InterPro" id="IPR025733">
    <property type="entry name" value="PAPs_C"/>
</dbReference>
<gene>
    <name evidence="7" type="ORF">CAUJ_LOCUS14384</name>
</gene>
<dbReference type="SUPFAM" id="SSF56300">
    <property type="entry name" value="Metallo-dependent phosphatases"/>
    <property type="match status" value="1"/>
</dbReference>
<evidence type="ECO:0000313" key="7">
    <source>
        <dbReference type="EMBL" id="CAD6198478.1"/>
    </source>
</evidence>
<evidence type="ECO:0000259" key="4">
    <source>
        <dbReference type="Pfam" id="PF00149"/>
    </source>
</evidence>
<dbReference type="InterPro" id="IPR041792">
    <property type="entry name" value="MPP_PAP"/>
</dbReference>
<keyword evidence="3" id="KW-0378">Hydrolase</keyword>
<dbReference type="EMBL" id="CAJGYM010000127">
    <property type="protein sequence ID" value="CAD6198478.1"/>
    <property type="molecule type" value="Genomic_DNA"/>
</dbReference>
<evidence type="ECO:0000256" key="3">
    <source>
        <dbReference type="RuleBase" id="RU361203"/>
    </source>
</evidence>
<comment type="similarity">
    <text evidence="3">Belongs to the metallophosphoesterase superfamily. Purple acid phosphatase family.</text>
</comment>
<dbReference type="Proteomes" id="UP000835052">
    <property type="component" value="Unassembled WGS sequence"/>
</dbReference>
<feature type="domain" description="Purple acid phosphatase C-terminal" evidence="5">
    <location>
        <begin position="345"/>
        <end position="390"/>
    </location>
</feature>
<protein>
    <recommendedName>
        <fullName evidence="3">Purple acid phosphatase</fullName>
        <ecNumber evidence="3">3.1.3.2</ecNumber>
    </recommendedName>
</protein>
<dbReference type="AlphaFoldDB" id="A0A8S1HT84"/>
<dbReference type="PANTHER" id="PTHR45867">
    <property type="entry name" value="PURPLE ACID PHOSPHATASE"/>
    <property type="match status" value="1"/>
</dbReference>
<organism evidence="7 8">
    <name type="scientific">Caenorhabditis auriculariae</name>
    <dbReference type="NCBI Taxonomy" id="2777116"/>
    <lineage>
        <taxon>Eukaryota</taxon>
        <taxon>Metazoa</taxon>
        <taxon>Ecdysozoa</taxon>
        <taxon>Nematoda</taxon>
        <taxon>Chromadorea</taxon>
        <taxon>Rhabditida</taxon>
        <taxon>Rhabditina</taxon>
        <taxon>Rhabditomorpha</taxon>
        <taxon>Rhabditoidea</taxon>
        <taxon>Rhabditidae</taxon>
        <taxon>Peloderinae</taxon>
        <taxon>Caenorhabditis</taxon>
    </lineage>
</organism>
<evidence type="ECO:0000313" key="8">
    <source>
        <dbReference type="Proteomes" id="UP000835052"/>
    </source>
</evidence>
<dbReference type="PANTHER" id="PTHR45867:SF2">
    <property type="entry name" value="PURPLE ACID PHOSPHATASE"/>
    <property type="match status" value="1"/>
</dbReference>
<feature type="chain" id="PRO_5035960742" description="Purple acid phosphatase" evidence="3">
    <location>
        <begin position="18"/>
        <end position="417"/>
    </location>
</feature>
<evidence type="ECO:0000259" key="5">
    <source>
        <dbReference type="Pfam" id="PF14008"/>
    </source>
</evidence>
<accession>A0A8S1HT84</accession>
<feature type="domain" description="Calcineurin-like phosphoesterase" evidence="4">
    <location>
        <begin position="139"/>
        <end position="320"/>
    </location>
</feature>
<dbReference type="GO" id="GO:0046872">
    <property type="term" value="F:metal ion binding"/>
    <property type="evidence" value="ECO:0007669"/>
    <property type="project" value="InterPro"/>
</dbReference>
<dbReference type="InterPro" id="IPR004843">
    <property type="entry name" value="Calcineurin-like_PHP"/>
</dbReference>
<name>A0A8S1HT84_9PELO</name>
<evidence type="ECO:0000256" key="2">
    <source>
        <dbReference type="ARBA" id="ARBA00023180"/>
    </source>
</evidence>
<dbReference type="GO" id="GO:0003993">
    <property type="term" value="F:acid phosphatase activity"/>
    <property type="evidence" value="ECO:0007669"/>
    <property type="project" value="UniProtKB-EC"/>
</dbReference>
<feature type="domain" description="Purple acid phosphatase N-terminal" evidence="6">
    <location>
        <begin position="21"/>
        <end position="113"/>
    </location>
</feature>
<dbReference type="SUPFAM" id="SSF49363">
    <property type="entry name" value="Purple acid phosphatase, N-terminal domain"/>
    <property type="match status" value="1"/>
</dbReference>
<feature type="signal peptide" evidence="3">
    <location>
        <begin position="1"/>
        <end position="17"/>
    </location>
</feature>
<dbReference type="Gene3D" id="2.60.40.380">
    <property type="entry name" value="Purple acid phosphatase-like, N-terminal"/>
    <property type="match status" value="1"/>
</dbReference>
<sequence length="417" mass="46955">MLALTLLLASLGVLTEGNKVQQVHLSLDNSPDHMVVTWLTEHPLPNVIPFAMYGTSTGQLTSTVKASTTKWEDGGKKAKTRYTYRTTFTDLKPGTRYYYTVGSAEEMSKTFSFIQPDQSKPLRAAIYGDMSILNGYSIQPLIEAATNGEIDVIFHMGDFAYDLDDKNGDTGDDFMNAIEPYTSIVPFMVLPGNHDTAQKYLHYKNRFSTPENGENHGRYWSLDYGNTHIIALNTEFYAEADSTKAEEQYNWLEADLKNNKGKWTVVMMHRPMYCSNDSKKGCHNQEDTITREGAPGFPGLEKLFDKEGVDFIYYAHKHTYERFWPMVKGDPFKTGDPNSFHNAPAPIYVMAGTGGCHDHIFPNETIQQPYSLKQLGNYGYATLRVFNETFAVGGFVDALSKADLDPFVVSKEIGFKR</sequence>
<keyword evidence="1 3" id="KW-0732">Signal</keyword>
<proteinExistence type="inferred from homology"/>
<reference evidence="7" key="1">
    <citation type="submission" date="2020-10" db="EMBL/GenBank/DDBJ databases">
        <authorList>
            <person name="Kikuchi T."/>
        </authorList>
    </citation>
    <scope>NUCLEOTIDE SEQUENCE</scope>
    <source>
        <strain evidence="7">NKZ352</strain>
    </source>
</reference>
<dbReference type="CDD" id="cd00839">
    <property type="entry name" value="MPP_PAPs"/>
    <property type="match status" value="1"/>
</dbReference>
<keyword evidence="8" id="KW-1185">Reference proteome</keyword>